<dbReference type="Proteomes" id="UP000682733">
    <property type="component" value="Unassembled WGS sequence"/>
</dbReference>
<evidence type="ECO:0000313" key="3">
    <source>
        <dbReference type="EMBL" id="CAF4165169.1"/>
    </source>
</evidence>
<sequence length="152" mass="17496">MSQSSTNEEKADQQQKSGGVQRTSFLKVLETLHAQDDTDKLQTKEIQPTSSSNNTTKIGYGTEIKKQWNRKFRYTCPFTSRHSIATVEETYGVRVDENMKLCDGPYIILLTHLLKVHKMPRPYATQLVDAIQTMQIEQLELESLEEEMKDLI</sequence>
<gene>
    <name evidence="2" type="ORF">OVA965_LOCUS30969</name>
    <name evidence="3" type="ORF">TMI583_LOCUS31785</name>
</gene>
<evidence type="ECO:0000313" key="2">
    <source>
        <dbReference type="EMBL" id="CAF1354821.1"/>
    </source>
</evidence>
<evidence type="ECO:0000256" key="1">
    <source>
        <dbReference type="SAM" id="MobiDB-lite"/>
    </source>
</evidence>
<dbReference type="EMBL" id="CAJNOK010022888">
    <property type="protein sequence ID" value="CAF1354821.1"/>
    <property type="molecule type" value="Genomic_DNA"/>
</dbReference>
<accession>A0A8S2F507</accession>
<dbReference type="Proteomes" id="UP000677228">
    <property type="component" value="Unassembled WGS sequence"/>
</dbReference>
<feature type="compositionally biased region" description="Polar residues" evidence="1">
    <location>
        <begin position="44"/>
        <end position="57"/>
    </location>
</feature>
<reference evidence="2" key="1">
    <citation type="submission" date="2021-02" db="EMBL/GenBank/DDBJ databases">
        <authorList>
            <person name="Nowell W R."/>
        </authorList>
    </citation>
    <scope>NUCLEOTIDE SEQUENCE</scope>
</reference>
<feature type="region of interest" description="Disordered" evidence="1">
    <location>
        <begin position="1"/>
        <end position="23"/>
    </location>
</feature>
<proteinExistence type="predicted"/>
<protein>
    <submittedName>
        <fullName evidence="2">Uncharacterized protein</fullName>
    </submittedName>
</protein>
<dbReference type="EMBL" id="CAJOBA010044534">
    <property type="protein sequence ID" value="CAF4165169.1"/>
    <property type="molecule type" value="Genomic_DNA"/>
</dbReference>
<evidence type="ECO:0000313" key="4">
    <source>
        <dbReference type="Proteomes" id="UP000677228"/>
    </source>
</evidence>
<comment type="caution">
    <text evidence="2">The sequence shown here is derived from an EMBL/GenBank/DDBJ whole genome shotgun (WGS) entry which is preliminary data.</text>
</comment>
<feature type="compositionally biased region" description="Polar residues" evidence="1">
    <location>
        <begin position="14"/>
        <end position="23"/>
    </location>
</feature>
<name>A0A8S2F507_9BILA</name>
<feature type="region of interest" description="Disordered" evidence="1">
    <location>
        <begin position="38"/>
        <end position="58"/>
    </location>
</feature>
<dbReference type="AlphaFoldDB" id="A0A8S2F507"/>
<organism evidence="2 4">
    <name type="scientific">Didymodactylos carnosus</name>
    <dbReference type="NCBI Taxonomy" id="1234261"/>
    <lineage>
        <taxon>Eukaryota</taxon>
        <taxon>Metazoa</taxon>
        <taxon>Spiralia</taxon>
        <taxon>Gnathifera</taxon>
        <taxon>Rotifera</taxon>
        <taxon>Eurotatoria</taxon>
        <taxon>Bdelloidea</taxon>
        <taxon>Philodinida</taxon>
        <taxon>Philodinidae</taxon>
        <taxon>Didymodactylos</taxon>
    </lineage>
</organism>